<keyword evidence="1" id="KW-0472">Membrane</keyword>
<organism evidence="2 3">
    <name type="scientific">Trichogramma brassicae</name>
    <dbReference type="NCBI Taxonomy" id="86971"/>
    <lineage>
        <taxon>Eukaryota</taxon>
        <taxon>Metazoa</taxon>
        <taxon>Ecdysozoa</taxon>
        <taxon>Arthropoda</taxon>
        <taxon>Hexapoda</taxon>
        <taxon>Insecta</taxon>
        <taxon>Pterygota</taxon>
        <taxon>Neoptera</taxon>
        <taxon>Endopterygota</taxon>
        <taxon>Hymenoptera</taxon>
        <taxon>Apocrita</taxon>
        <taxon>Proctotrupomorpha</taxon>
        <taxon>Chalcidoidea</taxon>
        <taxon>Trichogrammatidae</taxon>
        <taxon>Trichogramma</taxon>
    </lineage>
</organism>
<dbReference type="EMBL" id="CADCXV010001551">
    <property type="protein sequence ID" value="CAB0045226.1"/>
    <property type="molecule type" value="Genomic_DNA"/>
</dbReference>
<evidence type="ECO:0000313" key="3">
    <source>
        <dbReference type="Proteomes" id="UP000479190"/>
    </source>
</evidence>
<accession>A0A6H5J552</accession>
<dbReference type="AlphaFoldDB" id="A0A6H5J552"/>
<protein>
    <submittedName>
        <fullName evidence="2">Uncharacterized protein</fullName>
    </submittedName>
</protein>
<keyword evidence="1" id="KW-0812">Transmembrane</keyword>
<sequence>MACICLYTDSCSSERDSSSASAVAATVVVVDVVVVVVVVYSRLCNPRPIGTVRRVEEEERRDVRKSACCRTRSVSRESELQAAARRRHACAPSCTSALTLLRDRALLYTESRKQLAAAAAADACANI</sequence>
<reference evidence="2 3" key="1">
    <citation type="submission" date="2020-02" db="EMBL/GenBank/DDBJ databases">
        <authorList>
            <person name="Ferguson B K."/>
        </authorList>
    </citation>
    <scope>NUCLEOTIDE SEQUENCE [LARGE SCALE GENOMIC DNA]</scope>
</reference>
<proteinExistence type="predicted"/>
<evidence type="ECO:0000256" key="1">
    <source>
        <dbReference type="SAM" id="Phobius"/>
    </source>
</evidence>
<gene>
    <name evidence="2" type="ORF">TBRA_LOCUS16762</name>
</gene>
<name>A0A6H5J552_9HYME</name>
<feature type="transmembrane region" description="Helical" evidence="1">
    <location>
        <begin position="20"/>
        <end position="40"/>
    </location>
</feature>
<keyword evidence="3" id="KW-1185">Reference proteome</keyword>
<evidence type="ECO:0000313" key="2">
    <source>
        <dbReference type="EMBL" id="CAB0045226.1"/>
    </source>
</evidence>
<dbReference type="Proteomes" id="UP000479190">
    <property type="component" value="Unassembled WGS sequence"/>
</dbReference>
<keyword evidence="1" id="KW-1133">Transmembrane helix</keyword>